<organism evidence="1 2">
    <name type="scientific">Stenotrophomonas maltophilia</name>
    <name type="common">Pseudomonas maltophilia</name>
    <name type="synonym">Xanthomonas maltophilia</name>
    <dbReference type="NCBI Taxonomy" id="40324"/>
    <lineage>
        <taxon>Bacteria</taxon>
        <taxon>Pseudomonadati</taxon>
        <taxon>Pseudomonadota</taxon>
        <taxon>Gammaproteobacteria</taxon>
        <taxon>Lysobacterales</taxon>
        <taxon>Lysobacteraceae</taxon>
        <taxon>Stenotrophomonas</taxon>
        <taxon>Stenotrophomonas maltophilia group</taxon>
    </lineage>
</organism>
<accession>A0AAJ2WKV7</accession>
<reference evidence="1" key="1">
    <citation type="submission" date="2023-12" db="EMBL/GenBank/DDBJ databases">
        <title>'Antibacterial potential of Stenotrophomonas maltophilia cystic fibrosis isolates' (manuscript under preparation).</title>
        <authorList>
            <person name="Crisan C.V."/>
            <person name="Pettis M."/>
            <person name="Goldberg J.B."/>
        </authorList>
    </citation>
    <scope>NUCLEOTIDE SEQUENCE</scope>
    <source>
        <strain evidence="1">CCV129</strain>
    </source>
</reference>
<dbReference type="EMBL" id="JAXRVB010000005">
    <property type="protein sequence ID" value="MDZ5764114.1"/>
    <property type="molecule type" value="Genomic_DNA"/>
</dbReference>
<name>A0AAJ2WKV7_STEMA</name>
<sequence length="249" mass="27371">MTEQMTEILRLTEAPIIDFVCEVRFESTVPRLGDILSKSLAETFPDLIAPASRRTPDLPFPLPPGLEIAFGGNMTQLVFQDGMNVNVAERAVGIGVAGPYRGWAELRPRIRDVFATVLSSSLITKVSRCSVKYTNFFPGAPVDVDSVLNVSVELGGRRVRSNSSQVRTEFKDGIDVSIIQIINPVKVEGRGIDENEGLLLDIDCIRSFSQSRDIDLLMEQIDGVHAQEKKVFFDLLSAAARDAMGPIYA</sequence>
<protein>
    <submittedName>
        <fullName evidence="1">TIGR04255 family protein</fullName>
    </submittedName>
</protein>
<dbReference type="Proteomes" id="UP001288387">
    <property type="component" value="Unassembled WGS sequence"/>
</dbReference>
<proteinExistence type="predicted"/>
<evidence type="ECO:0000313" key="1">
    <source>
        <dbReference type="EMBL" id="MDZ5764114.1"/>
    </source>
</evidence>
<dbReference type="NCBIfam" id="TIGR04255">
    <property type="entry name" value="sporadTIGR04255"/>
    <property type="match status" value="1"/>
</dbReference>
<dbReference type="RefSeq" id="WP_322540427.1">
    <property type="nucleotide sequence ID" value="NZ_JAXRVB010000005.1"/>
</dbReference>
<dbReference type="AlphaFoldDB" id="A0AAJ2WKV7"/>
<evidence type="ECO:0000313" key="2">
    <source>
        <dbReference type="Proteomes" id="UP001288387"/>
    </source>
</evidence>
<dbReference type="InterPro" id="IPR026349">
    <property type="entry name" value="CHP04255"/>
</dbReference>
<comment type="caution">
    <text evidence="1">The sequence shown here is derived from an EMBL/GenBank/DDBJ whole genome shotgun (WGS) entry which is preliminary data.</text>
</comment>
<gene>
    <name evidence="1" type="ORF">U4I38_06450</name>
</gene>